<sequence>MVCLLAIPHPISFESGNHAPLTFSFLPRLSIQTPAMSLAISSVARIAFLASDIIIDSQPTGAATSVFTEKYSALSTTSSRRPTILPVPSGGDPGSSLLRNASGSALTSFTATSSSQTAIRLVLHAVELSSLPLVLHLAVTDDLSDVLLLRSALPYFLVSYTSQQAHDNALLASRLARTEKKAVVHVFFKECDGPVEEIAKDDVQPFLLSEKPLALNENGGSNGHSVNDANGHTNGINGHTDGANGHTNGVNGTVSPSTPPPNDVFSTFESAALSTYARTQRPCRPLVSWGASEPETVVFTLGTVRSVEVEGVSFVSINLLTPLAPLRLLDNVPISATRIIVLEQLHHWNTKWTPLYLDIIDIIQQRPSEQRPYVQSVYYAHPDQITATSILKLVQTLLTPPSATPINLGSASTSLALEIPQIPKHESSYTKILSHLFDERLEISNSPSLVPSQGVIATSPEYALGRVRGQLEQRAELIQSIQELMEVKEVDADLHKLLSQWLLVKDDTSKNLAITKQVIAALETSKLSDRLVDRILALRAHFSPRSRWIIGSDAWSYDLGSSGLHHAIASGLDINILVLDTLPYTSRNSSDPHRRKQDVGLYAMNHGDVYVASIAVYSSYAQVLQALVEADRHKGPSVVLAYLPYKNEDAPALEVLKETKLAVDAGYWPLYRWDPVKEQQGKEPFTLDSDSVKNDLQQFLDRQNHLSQLVRSKPEFATELVSSLGENVKEARRRKAQQAYDELLVALDAPPMLVLYASDGGTGEKYAKKLANRGKARGLSTAMGTMDSRSIDDLAQEEYVVFVTSVAGQGEPPQNGRTLFKALNAAALRGEKPFSKLRFSVFGLGDSHYWPRAEDAHYYNKPCKDLDARLEQLGGQRFADLGLGDDQDADGPDTGYKVWEPLIWKTFGVDSIEVQEAEPDPITNEHIKAASGFLRGTIAEGLEDSSTGALAASDTQLTKFHGIYQQDDRDIRDERQAQGVEPAYSFMIRVRTPGGVCTPSQWLQMDQIADEHGCGTFKITTRATFQFHGVIKRHLKPSIQAINKALLDTLAACGDVNRNVICSAIPTLSKLHKQVFEFSKLVSAHLLPRTTAYHEIWLDKKMVAGDAVKDFEPLYGEFYLPRKFKIAVAVPPTNDVDIFANDLGFIAIVNEHGELDGFNVTVGGGMGVTHGNKKTYPRLADVIGFCSIEQGPIVAEKVMLTQRDNGNRQDRKNARLKYTIDRMGLDAFKAEVESRLGYKLAPARPYSFDRNVDDYGWATGENGEHHVMLYIENGRIQDEPGRDFKTGLQEIAKIHKGTFRLTANQHLMISDIATEDVPEIKRLLAKYKLDNLNHSALRLSSSACVSFPTCGLAMAESERYLPVLIDKVEQMCEENGLRNDSIVMRMTGCPNGCARPYVAEVAFVGKAPGSYAMLLGGGYYGQRLNKIYREAVSEPEILAILKPMIKHYALERHEGEHFGDFVIRAGYISVTTAGKDWYEGMGGEGEHREVAAAEA</sequence>
<dbReference type="Proteomes" id="UP000790377">
    <property type="component" value="Unassembled WGS sequence"/>
</dbReference>
<gene>
    <name evidence="1" type="ORF">BJ138DRAFT_1151571</name>
</gene>
<reference evidence="1" key="1">
    <citation type="journal article" date="2021" name="New Phytol.">
        <title>Evolutionary innovations through gain and loss of genes in the ectomycorrhizal Boletales.</title>
        <authorList>
            <person name="Wu G."/>
            <person name="Miyauchi S."/>
            <person name="Morin E."/>
            <person name="Kuo A."/>
            <person name="Drula E."/>
            <person name="Varga T."/>
            <person name="Kohler A."/>
            <person name="Feng B."/>
            <person name="Cao Y."/>
            <person name="Lipzen A."/>
            <person name="Daum C."/>
            <person name="Hundley H."/>
            <person name="Pangilinan J."/>
            <person name="Johnson J."/>
            <person name="Barry K."/>
            <person name="LaButti K."/>
            <person name="Ng V."/>
            <person name="Ahrendt S."/>
            <person name="Min B."/>
            <person name="Choi I.G."/>
            <person name="Park H."/>
            <person name="Plett J.M."/>
            <person name="Magnuson J."/>
            <person name="Spatafora J.W."/>
            <person name="Nagy L.G."/>
            <person name="Henrissat B."/>
            <person name="Grigoriev I.V."/>
            <person name="Yang Z.L."/>
            <person name="Xu J."/>
            <person name="Martin F.M."/>
        </authorList>
    </citation>
    <scope>NUCLEOTIDE SEQUENCE</scope>
    <source>
        <strain evidence="1">ATCC 28755</strain>
    </source>
</reference>
<evidence type="ECO:0000313" key="1">
    <source>
        <dbReference type="EMBL" id="KAH7911052.1"/>
    </source>
</evidence>
<organism evidence="1 2">
    <name type="scientific">Hygrophoropsis aurantiaca</name>
    <dbReference type="NCBI Taxonomy" id="72124"/>
    <lineage>
        <taxon>Eukaryota</taxon>
        <taxon>Fungi</taxon>
        <taxon>Dikarya</taxon>
        <taxon>Basidiomycota</taxon>
        <taxon>Agaricomycotina</taxon>
        <taxon>Agaricomycetes</taxon>
        <taxon>Agaricomycetidae</taxon>
        <taxon>Boletales</taxon>
        <taxon>Coniophorineae</taxon>
        <taxon>Hygrophoropsidaceae</taxon>
        <taxon>Hygrophoropsis</taxon>
    </lineage>
</organism>
<dbReference type="EMBL" id="MU267691">
    <property type="protein sequence ID" value="KAH7911052.1"/>
    <property type="molecule type" value="Genomic_DNA"/>
</dbReference>
<keyword evidence="2" id="KW-1185">Reference proteome</keyword>
<evidence type="ECO:0000313" key="2">
    <source>
        <dbReference type="Proteomes" id="UP000790377"/>
    </source>
</evidence>
<proteinExistence type="predicted"/>
<name>A0ACB8ACN3_9AGAM</name>
<protein>
    <submittedName>
        <fullName evidence="1">Uncharacterized protein</fullName>
    </submittedName>
</protein>
<accession>A0ACB8ACN3</accession>
<comment type="caution">
    <text evidence="1">The sequence shown here is derived from an EMBL/GenBank/DDBJ whole genome shotgun (WGS) entry which is preliminary data.</text>
</comment>